<reference evidence="9 10" key="1">
    <citation type="journal article" date="2021" name="Nat. Commun.">
        <title>Genetic determinants of endophytism in the Arabidopsis root mycobiome.</title>
        <authorList>
            <person name="Mesny F."/>
            <person name="Miyauchi S."/>
            <person name="Thiergart T."/>
            <person name="Pickel B."/>
            <person name="Atanasova L."/>
            <person name="Karlsson M."/>
            <person name="Huettel B."/>
            <person name="Barry K.W."/>
            <person name="Haridas S."/>
            <person name="Chen C."/>
            <person name="Bauer D."/>
            <person name="Andreopoulos W."/>
            <person name="Pangilinan J."/>
            <person name="LaButti K."/>
            <person name="Riley R."/>
            <person name="Lipzen A."/>
            <person name="Clum A."/>
            <person name="Drula E."/>
            <person name="Henrissat B."/>
            <person name="Kohler A."/>
            <person name="Grigoriev I.V."/>
            <person name="Martin F.M."/>
            <person name="Hacquard S."/>
        </authorList>
    </citation>
    <scope>NUCLEOTIDE SEQUENCE [LARGE SCALE GENOMIC DNA]</scope>
    <source>
        <strain evidence="9 10">MPI-CAGE-CH-0241</strain>
    </source>
</reference>
<feature type="region of interest" description="Disordered" evidence="7">
    <location>
        <begin position="62"/>
        <end position="240"/>
    </location>
</feature>
<dbReference type="Proteomes" id="UP000777438">
    <property type="component" value="Unassembled WGS sequence"/>
</dbReference>
<comment type="similarity">
    <text evidence="2">Belongs to the glycosyltransferase 31 family. Beta3-Gal-T subfamily.</text>
</comment>
<evidence type="ECO:0000256" key="2">
    <source>
        <dbReference type="ARBA" id="ARBA00006462"/>
    </source>
</evidence>
<evidence type="ECO:0000256" key="4">
    <source>
        <dbReference type="ARBA" id="ARBA00022968"/>
    </source>
</evidence>
<keyword evidence="10" id="KW-1185">Reference proteome</keyword>
<evidence type="ECO:0000256" key="7">
    <source>
        <dbReference type="SAM" id="MobiDB-lite"/>
    </source>
</evidence>
<protein>
    <recommendedName>
        <fullName evidence="11">Glycosyltransferase family 31 protein</fullName>
    </recommendedName>
</protein>
<keyword evidence="5 8" id="KW-1133">Transmembrane helix</keyword>
<evidence type="ECO:0000313" key="9">
    <source>
        <dbReference type="EMBL" id="KAH6899995.1"/>
    </source>
</evidence>
<evidence type="ECO:0000256" key="5">
    <source>
        <dbReference type="ARBA" id="ARBA00022989"/>
    </source>
</evidence>
<proteinExistence type="inferred from homology"/>
<evidence type="ECO:0000256" key="3">
    <source>
        <dbReference type="ARBA" id="ARBA00022692"/>
    </source>
</evidence>
<keyword evidence="4" id="KW-0735">Signal-anchor</keyword>
<accession>A0A9P8WI11</accession>
<dbReference type="OrthoDB" id="414175at2759"/>
<dbReference type="GO" id="GO:0016020">
    <property type="term" value="C:membrane"/>
    <property type="evidence" value="ECO:0007669"/>
    <property type="project" value="UniProtKB-SubCell"/>
</dbReference>
<dbReference type="PANTHER" id="PTHR23033:SF40">
    <property type="entry name" value="APPLE DOMAIN-CONTAINING PROTEIN"/>
    <property type="match status" value="1"/>
</dbReference>
<gene>
    <name evidence="9" type="ORF">B0T10DRAFT_12487</name>
</gene>
<dbReference type="PANTHER" id="PTHR23033">
    <property type="entry name" value="BETA1,3-GALACTOSYLTRANSFERASE"/>
    <property type="match status" value="1"/>
</dbReference>
<organism evidence="9 10">
    <name type="scientific">Thelonectria olida</name>
    <dbReference type="NCBI Taxonomy" id="1576542"/>
    <lineage>
        <taxon>Eukaryota</taxon>
        <taxon>Fungi</taxon>
        <taxon>Dikarya</taxon>
        <taxon>Ascomycota</taxon>
        <taxon>Pezizomycotina</taxon>
        <taxon>Sordariomycetes</taxon>
        <taxon>Hypocreomycetidae</taxon>
        <taxon>Hypocreales</taxon>
        <taxon>Nectriaceae</taxon>
        <taxon>Thelonectria</taxon>
    </lineage>
</organism>
<comment type="subcellular location">
    <subcellularLocation>
        <location evidence="1">Membrane</location>
        <topology evidence="1">Single-pass type II membrane protein</topology>
    </subcellularLocation>
</comment>
<keyword evidence="3 8" id="KW-0812">Transmembrane</keyword>
<dbReference type="EMBL" id="JAGPYM010000001">
    <property type="protein sequence ID" value="KAH6899995.1"/>
    <property type="molecule type" value="Genomic_DNA"/>
</dbReference>
<comment type="caution">
    <text evidence="9">The sequence shown here is derived from an EMBL/GenBank/DDBJ whole genome shotgun (WGS) entry which is preliminary data.</text>
</comment>
<evidence type="ECO:0000256" key="6">
    <source>
        <dbReference type="ARBA" id="ARBA00023136"/>
    </source>
</evidence>
<name>A0A9P8WI11_9HYPO</name>
<dbReference type="AlphaFoldDB" id="A0A9P8WI11"/>
<feature type="compositionally biased region" description="Basic and acidic residues" evidence="7">
    <location>
        <begin position="116"/>
        <end position="143"/>
    </location>
</feature>
<dbReference type="InterPro" id="IPR026050">
    <property type="entry name" value="C1GALT1/C1GALT1_chp1"/>
</dbReference>
<evidence type="ECO:0000313" key="10">
    <source>
        <dbReference type="Proteomes" id="UP000777438"/>
    </source>
</evidence>
<feature type="region of interest" description="Disordered" evidence="7">
    <location>
        <begin position="544"/>
        <end position="573"/>
    </location>
</feature>
<feature type="compositionally biased region" description="Basic and acidic residues" evidence="7">
    <location>
        <begin position="547"/>
        <end position="572"/>
    </location>
</feature>
<evidence type="ECO:0008006" key="11">
    <source>
        <dbReference type="Google" id="ProtNLM"/>
    </source>
</evidence>
<feature type="transmembrane region" description="Helical" evidence="8">
    <location>
        <begin position="17"/>
        <end position="36"/>
    </location>
</feature>
<feature type="compositionally biased region" description="Basic and acidic residues" evidence="7">
    <location>
        <begin position="159"/>
        <end position="177"/>
    </location>
</feature>
<evidence type="ECO:0000256" key="8">
    <source>
        <dbReference type="SAM" id="Phobius"/>
    </source>
</evidence>
<evidence type="ECO:0000256" key="1">
    <source>
        <dbReference type="ARBA" id="ARBA00004606"/>
    </source>
</evidence>
<feature type="compositionally biased region" description="Acidic residues" evidence="7">
    <location>
        <begin position="83"/>
        <end position="99"/>
    </location>
</feature>
<dbReference type="Gene3D" id="3.90.550.50">
    <property type="match status" value="1"/>
</dbReference>
<keyword evidence="6 8" id="KW-0472">Membrane</keyword>
<sequence length="681" mass="77467">MSIDLGSAWSSPRRSKLVVLTILGLILLLLVPLYQLSDHESGIYSHLTKYLGHDAASKSDPAASALLSNSPTDNAIPKITPGIDDDVNSDDNDPEDSDELSDHGSELVNIPDGVEDVEHKNESEDKKPESEEHQSEQDKSESEKPEDEQLQAGPQETSQADKPDENMPTETPKHDEAQESMPTETSHAEKPEEDMPPPEEKKPEDNSEKKPDDENKSEDEHKEEENPNNADVYPEERKSACDGFPDLNNITLVMKTGATEAFEKLPTQLLTSLQCIDDFLLFSDLEQNVGNYHVYDVLSNVSAEAKQGLMEFDLYDAQANCPVSQKDCTSEMRGGWELDKYKFLHMIERTWKMRPNRKWYVFAEADSYVFWPNLIFWLKHKVTPEKHPYVGSVALLKNMPFAHGGSGYVISGETVEMMAATPGLADKYDLMAPHECCGDYLMALAVNDTGSLVKQAHPMFNGEKPNTLPYGHGHWCEPLLTMHHMNSEEVSSAWFYEQTRKKRGILQIKEMYETFMAPNLVPRREQYDNLSDDVCYIGADEVSQNEAGEHEKSRQKPDNEKNPTEKEAHQGPDHCAAVCMSQDLDINKEQYDSLGSDSERYALLQSKYDERSKDVNWNRDRQCFQWRYHNKACCVAKSFKLGKPRPEERVEERWTSGWFVEGINKWIEAKGDCQPEWKNID</sequence>
<feature type="compositionally biased region" description="Basic and acidic residues" evidence="7">
    <location>
        <begin position="198"/>
        <end position="225"/>
    </location>
</feature>